<dbReference type="EMBL" id="CAADEW010000021">
    <property type="protein sequence ID" value="VFJ48928.1"/>
    <property type="molecule type" value="Genomic_DNA"/>
</dbReference>
<keyword evidence="1" id="KW-0472">Membrane</keyword>
<dbReference type="AlphaFoldDB" id="A0A450SA11"/>
<reference evidence="2" key="1">
    <citation type="submission" date="2019-02" db="EMBL/GenBank/DDBJ databases">
        <authorList>
            <person name="Gruber-Vodicka R. H."/>
            <person name="Seah K. B. B."/>
        </authorList>
    </citation>
    <scope>NUCLEOTIDE SEQUENCE</scope>
    <source>
        <strain evidence="2">BECK_BZ15</strain>
    </source>
</reference>
<keyword evidence="1" id="KW-0812">Transmembrane</keyword>
<gene>
    <name evidence="2" type="ORF">BECKFW1821A_GA0114235_102113</name>
</gene>
<keyword evidence="1" id="KW-1133">Transmembrane helix</keyword>
<name>A0A450SA11_9GAMM</name>
<feature type="transmembrane region" description="Helical" evidence="1">
    <location>
        <begin position="130"/>
        <end position="153"/>
    </location>
</feature>
<evidence type="ECO:0000313" key="2">
    <source>
        <dbReference type="EMBL" id="VFJ48928.1"/>
    </source>
</evidence>
<feature type="transmembrane region" description="Helical" evidence="1">
    <location>
        <begin position="75"/>
        <end position="93"/>
    </location>
</feature>
<sequence>MMKSIPPTMVGSFLSFFIIGIVAIVNAGKELNTFVGVRTIIVVSIVLCVISYYSLSIVTEKKWEIEDDRKFRISWLITAAQYFLLFSTWFILINYEKHFGILICLLYATYVLWDILNWKDISCTYRNQGGLWLFGSDCFGLIVYGLFSLMLMYCVPDSKILTHRDVDVYQGLCIGGSCVLVLVHFTISMLTTYKIFRHRSFNRAC</sequence>
<organism evidence="2">
    <name type="scientific">Candidatus Kentrum sp. FW</name>
    <dbReference type="NCBI Taxonomy" id="2126338"/>
    <lineage>
        <taxon>Bacteria</taxon>
        <taxon>Pseudomonadati</taxon>
        <taxon>Pseudomonadota</taxon>
        <taxon>Gammaproteobacteria</taxon>
        <taxon>Candidatus Kentrum</taxon>
    </lineage>
</organism>
<accession>A0A450SA11</accession>
<evidence type="ECO:0000256" key="1">
    <source>
        <dbReference type="SAM" id="Phobius"/>
    </source>
</evidence>
<protein>
    <submittedName>
        <fullName evidence="2">Uncharacterized protein</fullName>
    </submittedName>
</protein>
<feature type="transmembrane region" description="Helical" evidence="1">
    <location>
        <begin position="168"/>
        <end position="193"/>
    </location>
</feature>
<feature type="transmembrane region" description="Helical" evidence="1">
    <location>
        <begin position="99"/>
        <end position="118"/>
    </location>
</feature>
<feature type="transmembrane region" description="Helical" evidence="1">
    <location>
        <begin position="37"/>
        <end position="55"/>
    </location>
</feature>
<proteinExistence type="predicted"/>